<organism evidence="1 2">
    <name type="scientific">Leucogyrophana mollusca</name>
    <dbReference type="NCBI Taxonomy" id="85980"/>
    <lineage>
        <taxon>Eukaryota</taxon>
        <taxon>Fungi</taxon>
        <taxon>Dikarya</taxon>
        <taxon>Basidiomycota</taxon>
        <taxon>Agaricomycotina</taxon>
        <taxon>Agaricomycetes</taxon>
        <taxon>Agaricomycetidae</taxon>
        <taxon>Boletales</taxon>
        <taxon>Boletales incertae sedis</taxon>
        <taxon>Leucogyrophana</taxon>
    </lineage>
</organism>
<dbReference type="EMBL" id="MU266564">
    <property type="protein sequence ID" value="KAH7920698.1"/>
    <property type="molecule type" value="Genomic_DNA"/>
</dbReference>
<sequence>MWLKCWKRSELQPTHNDSIFKKDDIIIPVLGPMGAGRSTFINIAAGKAVTAVSDGLYPCTTEIIYLTVPCPNDTSRRVIFLDTPGFDNIDENGDASKVVSSIAAWVARSCGKDKKLAGVICLREIPLQGGRMPPSPNYLRELAGLCGKDAYQNIIMATTKWRVEGEVEIHHERELSRRYWGNMIKQGSRMVRFGGTYESAWDIVRPITEGKLHR</sequence>
<protein>
    <submittedName>
        <fullName evidence="1">Uncharacterized protein</fullName>
    </submittedName>
</protein>
<name>A0ACB8B746_9AGAM</name>
<accession>A0ACB8B746</accession>
<keyword evidence="2" id="KW-1185">Reference proteome</keyword>
<evidence type="ECO:0000313" key="2">
    <source>
        <dbReference type="Proteomes" id="UP000790709"/>
    </source>
</evidence>
<proteinExistence type="predicted"/>
<gene>
    <name evidence="1" type="ORF">BV22DRAFT_1039560</name>
</gene>
<reference evidence="1" key="1">
    <citation type="journal article" date="2021" name="New Phytol.">
        <title>Evolutionary innovations through gain and loss of genes in the ectomycorrhizal Boletales.</title>
        <authorList>
            <person name="Wu G."/>
            <person name="Miyauchi S."/>
            <person name="Morin E."/>
            <person name="Kuo A."/>
            <person name="Drula E."/>
            <person name="Varga T."/>
            <person name="Kohler A."/>
            <person name="Feng B."/>
            <person name="Cao Y."/>
            <person name="Lipzen A."/>
            <person name="Daum C."/>
            <person name="Hundley H."/>
            <person name="Pangilinan J."/>
            <person name="Johnson J."/>
            <person name="Barry K."/>
            <person name="LaButti K."/>
            <person name="Ng V."/>
            <person name="Ahrendt S."/>
            <person name="Min B."/>
            <person name="Choi I.G."/>
            <person name="Park H."/>
            <person name="Plett J.M."/>
            <person name="Magnuson J."/>
            <person name="Spatafora J.W."/>
            <person name="Nagy L.G."/>
            <person name="Henrissat B."/>
            <person name="Grigoriev I.V."/>
            <person name="Yang Z.L."/>
            <person name="Xu J."/>
            <person name="Martin F.M."/>
        </authorList>
    </citation>
    <scope>NUCLEOTIDE SEQUENCE</scope>
    <source>
        <strain evidence="1">KUC20120723A-06</strain>
    </source>
</reference>
<comment type="caution">
    <text evidence="1">The sequence shown here is derived from an EMBL/GenBank/DDBJ whole genome shotgun (WGS) entry which is preliminary data.</text>
</comment>
<evidence type="ECO:0000313" key="1">
    <source>
        <dbReference type="EMBL" id="KAH7920698.1"/>
    </source>
</evidence>
<dbReference type="Proteomes" id="UP000790709">
    <property type="component" value="Unassembled WGS sequence"/>
</dbReference>